<accession>A0A7Y5AU85</accession>
<comment type="caution">
    <text evidence="2">The sequence shown here is derived from an EMBL/GenBank/DDBJ whole genome shotgun (WGS) entry which is preliminary data.</text>
</comment>
<evidence type="ECO:0000313" key="2">
    <source>
        <dbReference type="EMBL" id="NRQ44647.1"/>
    </source>
</evidence>
<keyword evidence="1" id="KW-0812">Transmembrane</keyword>
<keyword evidence="3" id="KW-1185">Reference proteome</keyword>
<keyword evidence="1" id="KW-0472">Membrane</keyword>
<dbReference type="RefSeq" id="WP_173502853.1">
    <property type="nucleotide sequence ID" value="NZ_JABSOD010000044.1"/>
</dbReference>
<protein>
    <submittedName>
        <fullName evidence="2">Uncharacterized protein</fullName>
    </submittedName>
</protein>
<sequence>MNENRFTWNAFWIRQIKVYVQLVPIVYLFWYGVDVSNMMGNLFNWSTEGYGLPKQRWFRVIACGFFAGGGIITLMDLISTWHYVKNPDEIPKDGNK</sequence>
<feature type="transmembrane region" description="Helical" evidence="1">
    <location>
        <begin position="12"/>
        <end position="33"/>
    </location>
</feature>
<gene>
    <name evidence="2" type="ORF">HRH59_19120</name>
</gene>
<proteinExistence type="predicted"/>
<evidence type="ECO:0000256" key="1">
    <source>
        <dbReference type="SAM" id="Phobius"/>
    </source>
</evidence>
<name>A0A7Y5AU85_9GAMM</name>
<evidence type="ECO:0000313" key="3">
    <source>
        <dbReference type="Proteomes" id="UP000523161"/>
    </source>
</evidence>
<dbReference type="AlphaFoldDB" id="A0A7Y5AU85"/>
<reference evidence="2 3" key="1">
    <citation type="submission" date="2020-06" db="EMBL/GenBank/DDBJ databases">
        <title>Rheinheimera sp. nov., a marine bacterium isolated from coastal.</title>
        <authorList>
            <person name="Yu Q."/>
            <person name="Qi Y."/>
            <person name="Pu J."/>
        </authorList>
    </citation>
    <scope>NUCLEOTIDE SEQUENCE [LARGE SCALE GENOMIC DNA]</scope>
    <source>
        <strain evidence="2 3">YQF-2</strain>
    </source>
</reference>
<organism evidence="2 3">
    <name type="scientific">Rheinheimera lutimaris</name>
    <dbReference type="NCBI Taxonomy" id="2740584"/>
    <lineage>
        <taxon>Bacteria</taxon>
        <taxon>Pseudomonadati</taxon>
        <taxon>Pseudomonadota</taxon>
        <taxon>Gammaproteobacteria</taxon>
        <taxon>Chromatiales</taxon>
        <taxon>Chromatiaceae</taxon>
        <taxon>Rheinheimera</taxon>
    </lineage>
</organism>
<dbReference type="EMBL" id="JABSOD010000044">
    <property type="protein sequence ID" value="NRQ44647.1"/>
    <property type="molecule type" value="Genomic_DNA"/>
</dbReference>
<keyword evidence="1" id="KW-1133">Transmembrane helix</keyword>
<dbReference type="Proteomes" id="UP000523161">
    <property type="component" value="Unassembled WGS sequence"/>
</dbReference>
<feature type="transmembrane region" description="Helical" evidence="1">
    <location>
        <begin position="57"/>
        <end position="78"/>
    </location>
</feature>